<evidence type="ECO:0000313" key="2">
    <source>
        <dbReference type="Proteomes" id="UP000193870"/>
    </source>
</evidence>
<dbReference type="Proteomes" id="UP000193870">
    <property type="component" value="Unassembled WGS sequence"/>
</dbReference>
<dbReference type="STRING" id="315423.SAMN04488020_11712"/>
<organism evidence="1 2">
    <name type="scientific">Palleronia marisminoris</name>
    <dbReference type="NCBI Taxonomy" id="315423"/>
    <lineage>
        <taxon>Bacteria</taxon>
        <taxon>Pseudomonadati</taxon>
        <taxon>Pseudomonadota</taxon>
        <taxon>Alphaproteobacteria</taxon>
        <taxon>Rhodobacterales</taxon>
        <taxon>Roseobacteraceae</taxon>
        <taxon>Palleronia</taxon>
    </lineage>
</organism>
<proteinExistence type="predicted"/>
<dbReference type="EMBL" id="FWFV01000016">
    <property type="protein sequence ID" value="SLN69504.1"/>
    <property type="molecule type" value="Genomic_DNA"/>
</dbReference>
<evidence type="ECO:0000313" key="1">
    <source>
        <dbReference type="EMBL" id="SLN69504.1"/>
    </source>
</evidence>
<protein>
    <submittedName>
        <fullName evidence="1">Uncharacterized protein</fullName>
    </submittedName>
</protein>
<name>A0A1Y5TTS5_9RHOB</name>
<dbReference type="AlphaFoldDB" id="A0A1Y5TTS5"/>
<sequence>MTILVTVLLAGRIAAGAARGACVARYQPAALIGDALAIFAGPIAG</sequence>
<keyword evidence="2" id="KW-1185">Reference proteome</keyword>
<accession>A0A1Y5TTS5</accession>
<reference evidence="1 2" key="1">
    <citation type="submission" date="2017-03" db="EMBL/GenBank/DDBJ databases">
        <authorList>
            <person name="Afonso C.L."/>
            <person name="Miller P.J."/>
            <person name="Scott M.A."/>
            <person name="Spackman E."/>
            <person name="Goraichik I."/>
            <person name="Dimitrov K.M."/>
            <person name="Suarez D.L."/>
            <person name="Swayne D.E."/>
        </authorList>
    </citation>
    <scope>NUCLEOTIDE SEQUENCE [LARGE SCALE GENOMIC DNA]</scope>
    <source>
        <strain evidence="1 2">CECT 7066</strain>
    </source>
</reference>
<gene>
    <name evidence="1" type="ORF">PAM7066_03513</name>
</gene>